<protein>
    <submittedName>
        <fullName evidence="1">Uncharacterized protein</fullName>
    </submittedName>
</protein>
<keyword evidence="2" id="KW-1185">Reference proteome</keyword>
<sequence>MHGRCAVGRYDARNTCNYTFRPNRHLPILAVQATLPCGLGLRLLS</sequence>
<dbReference type="EMBL" id="LT607754">
    <property type="protein sequence ID" value="SCG74821.1"/>
    <property type="molecule type" value="Genomic_DNA"/>
</dbReference>
<accession>A0A1C5JWY1</accession>
<dbReference type="AlphaFoldDB" id="A0A1C5JWY1"/>
<dbReference type="RefSeq" id="WP_157746552.1">
    <property type="nucleotide sequence ID" value="NZ_LT607754.1"/>
</dbReference>
<evidence type="ECO:0000313" key="2">
    <source>
        <dbReference type="Proteomes" id="UP000198221"/>
    </source>
</evidence>
<organism evidence="1 2">
    <name type="scientific">Micromonospora inositola</name>
    <dbReference type="NCBI Taxonomy" id="47865"/>
    <lineage>
        <taxon>Bacteria</taxon>
        <taxon>Bacillati</taxon>
        <taxon>Actinomycetota</taxon>
        <taxon>Actinomycetes</taxon>
        <taxon>Micromonosporales</taxon>
        <taxon>Micromonosporaceae</taxon>
        <taxon>Micromonospora</taxon>
    </lineage>
</organism>
<name>A0A1C5JWY1_9ACTN</name>
<gene>
    <name evidence="1" type="ORF">GA0070613_5619</name>
</gene>
<proteinExistence type="predicted"/>
<reference evidence="2" key="1">
    <citation type="submission" date="2016-06" db="EMBL/GenBank/DDBJ databases">
        <authorList>
            <person name="Varghese N."/>
            <person name="Submissions Spin"/>
        </authorList>
    </citation>
    <scope>NUCLEOTIDE SEQUENCE [LARGE SCALE GENOMIC DNA]</scope>
    <source>
        <strain evidence="2">DSM 43819</strain>
    </source>
</reference>
<evidence type="ECO:0000313" key="1">
    <source>
        <dbReference type="EMBL" id="SCG74821.1"/>
    </source>
</evidence>
<dbReference type="Proteomes" id="UP000198221">
    <property type="component" value="Chromosome I"/>
</dbReference>